<protein>
    <submittedName>
        <fullName evidence="1">Uncharacterized protein</fullName>
    </submittedName>
</protein>
<gene>
    <name evidence="1" type="ORF">DJ52_01725</name>
</gene>
<accession>A0ABX5B6I7</accession>
<keyword evidence="2" id="KW-1185">Reference proteome</keyword>
<reference evidence="1 2" key="1">
    <citation type="submission" date="2014-04" db="EMBL/GenBank/DDBJ databases">
        <title>Whole genome sequence of 'Brachyspira hampsonii' D13-03603F2.</title>
        <authorList>
            <person name="Patterson A.H."/>
            <person name="Chaban B."/>
            <person name="Fernando C."/>
            <person name="Harding J.C."/>
            <person name="Hill J.E."/>
        </authorList>
    </citation>
    <scope>NUCLEOTIDE SEQUENCE [LARGE SCALE GENOMIC DNA]</scope>
    <source>
        <strain evidence="1 2">D13-03603F2</strain>
    </source>
</reference>
<comment type="caution">
    <text evidence="1">The sequence shown here is derived from an EMBL/GenBank/DDBJ whole genome shotgun (WGS) entry which is preliminary data.</text>
</comment>
<dbReference type="EMBL" id="JJMJ01000028">
    <property type="protein sequence ID" value="PPS22940.1"/>
    <property type="molecule type" value="Genomic_DNA"/>
</dbReference>
<name>A0ABX5B6I7_9SPIR</name>
<organism evidence="1 2">
    <name type="scientific">Brachyspira murdochii</name>
    <dbReference type="NCBI Taxonomy" id="84378"/>
    <lineage>
        <taxon>Bacteria</taxon>
        <taxon>Pseudomonadati</taxon>
        <taxon>Spirochaetota</taxon>
        <taxon>Spirochaetia</taxon>
        <taxon>Brachyspirales</taxon>
        <taxon>Brachyspiraceae</taxon>
        <taxon>Brachyspira</taxon>
    </lineage>
</organism>
<proteinExistence type="predicted"/>
<evidence type="ECO:0000313" key="2">
    <source>
        <dbReference type="Proteomes" id="UP000238924"/>
    </source>
</evidence>
<evidence type="ECO:0000313" key="1">
    <source>
        <dbReference type="EMBL" id="PPS22940.1"/>
    </source>
</evidence>
<dbReference type="RefSeq" id="WP_104617904.1">
    <property type="nucleotide sequence ID" value="NZ_JAWLPZ010000005.1"/>
</dbReference>
<dbReference type="Proteomes" id="UP000238924">
    <property type="component" value="Unassembled WGS sequence"/>
</dbReference>
<sequence length="119" mass="14468">MQIFKTLLKPLLFILVNITELFKWLSMKKDGDKNTLFKSFVLKLVFITDKLYDFVEGEPAIRSIVEAYLDEENKKWYIYQGDPEKYDDEEYMKEYKKYAREHYKGYDTDEEVEEVMTKM</sequence>